<keyword evidence="6 10" id="KW-1133">Transmembrane helix</keyword>
<dbReference type="InterPro" id="IPR005282">
    <property type="entry name" value="LC_transporter"/>
</dbReference>
<dbReference type="PANTHER" id="PTHR13131">
    <property type="entry name" value="CYSTINOSIN"/>
    <property type="match status" value="1"/>
</dbReference>
<feature type="transmembrane region" description="Helical" evidence="10">
    <location>
        <begin position="265"/>
        <end position="284"/>
    </location>
</feature>
<organism evidence="12 13">
    <name type="scientific">Necator americanus</name>
    <name type="common">Human hookworm</name>
    <dbReference type="NCBI Taxonomy" id="51031"/>
    <lineage>
        <taxon>Eukaryota</taxon>
        <taxon>Metazoa</taxon>
        <taxon>Ecdysozoa</taxon>
        <taxon>Nematoda</taxon>
        <taxon>Chromadorea</taxon>
        <taxon>Rhabditida</taxon>
        <taxon>Rhabditina</taxon>
        <taxon>Rhabditomorpha</taxon>
        <taxon>Strongyloidea</taxon>
        <taxon>Ancylostomatidae</taxon>
        <taxon>Bunostominae</taxon>
        <taxon>Necator</taxon>
    </lineage>
</organism>
<feature type="compositionally biased region" description="Basic and acidic residues" evidence="9">
    <location>
        <begin position="425"/>
        <end position="443"/>
    </location>
</feature>
<evidence type="ECO:0000256" key="5">
    <source>
        <dbReference type="ARBA" id="ARBA00022737"/>
    </source>
</evidence>
<feature type="transmembrane region" description="Helical" evidence="10">
    <location>
        <begin position="338"/>
        <end position="359"/>
    </location>
</feature>
<evidence type="ECO:0000256" key="11">
    <source>
        <dbReference type="SAM" id="SignalP"/>
    </source>
</evidence>
<feature type="compositionally biased region" description="Acidic residues" evidence="9">
    <location>
        <begin position="414"/>
        <end position="424"/>
    </location>
</feature>
<keyword evidence="7 10" id="KW-0472">Membrane</keyword>
<evidence type="ECO:0000256" key="7">
    <source>
        <dbReference type="ARBA" id="ARBA00023136"/>
    </source>
</evidence>
<feature type="transmembrane region" description="Helical" evidence="10">
    <location>
        <begin position="304"/>
        <end position="326"/>
    </location>
</feature>
<feature type="signal peptide" evidence="11">
    <location>
        <begin position="1"/>
        <end position="17"/>
    </location>
</feature>
<evidence type="ECO:0000256" key="6">
    <source>
        <dbReference type="ARBA" id="ARBA00022989"/>
    </source>
</evidence>
<evidence type="ECO:0000256" key="9">
    <source>
        <dbReference type="SAM" id="MobiDB-lite"/>
    </source>
</evidence>
<evidence type="ECO:0000256" key="10">
    <source>
        <dbReference type="SAM" id="Phobius"/>
    </source>
</evidence>
<evidence type="ECO:0000256" key="3">
    <source>
        <dbReference type="ARBA" id="ARBA00022448"/>
    </source>
</evidence>
<evidence type="ECO:0000256" key="1">
    <source>
        <dbReference type="ARBA" id="ARBA00004127"/>
    </source>
</evidence>
<keyword evidence="13" id="KW-1185">Reference proteome</keyword>
<accession>A0ABR1CXF5</accession>
<dbReference type="InterPro" id="IPR006603">
    <property type="entry name" value="PQ-loop_rpt"/>
</dbReference>
<dbReference type="SMART" id="SM00679">
    <property type="entry name" value="CTNS"/>
    <property type="match status" value="2"/>
</dbReference>
<evidence type="ECO:0000313" key="12">
    <source>
        <dbReference type="EMBL" id="KAK6742602.1"/>
    </source>
</evidence>
<keyword evidence="4 10" id="KW-0812">Transmembrane</keyword>
<comment type="similarity">
    <text evidence="2">Belongs to the cystinosin family.</text>
</comment>
<evidence type="ECO:0000256" key="2">
    <source>
        <dbReference type="ARBA" id="ARBA00006855"/>
    </source>
</evidence>
<feature type="transmembrane region" description="Helical" evidence="10">
    <location>
        <begin position="157"/>
        <end position="178"/>
    </location>
</feature>
<protein>
    <recommendedName>
        <fullName evidence="14">Cystinosin</fullName>
    </recommendedName>
</protein>
<evidence type="ECO:0000313" key="13">
    <source>
        <dbReference type="Proteomes" id="UP001303046"/>
    </source>
</evidence>
<dbReference type="EMBL" id="JAVFWL010000003">
    <property type="protein sequence ID" value="KAK6742602.1"/>
    <property type="molecule type" value="Genomic_DNA"/>
</dbReference>
<feature type="transmembrane region" description="Helical" evidence="10">
    <location>
        <begin position="124"/>
        <end position="145"/>
    </location>
</feature>
<feature type="compositionally biased region" description="Acidic residues" evidence="9">
    <location>
        <begin position="377"/>
        <end position="388"/>
    </location>
</feature>
<keyword evidence="5" id="KW-0677">Repeat</keyword>
<gene>
    <name evidence="12" type="primary">Necator_chrIII.g10843</name>
    <name evidence="12" type="ORF">RB195_010078</name>
</gene>
<dbReference type="Pfam" id="PF04193">
    <property type="entry name" value="PQ-loop"/>
    <property type="match status" value="2"/>
</dbReference>
<dbReference type="PANTHER" id="PTHR13131:SF5">
    <property type="entry name" value="CYSTINOSIN"/>
    <property type="match status" value="1"/>
</dbReference>
<feature type="compositionally biased region" description="Basic and acidic residues" evidence="9">
    <location>
        <begin position="389"/>
        <end position="413"/>
    </location>
</feature>
<comment type="caution">
    <text evidence="12">The sequence shown here is derived from an EMBL/GenBank/DDBJ whole genome shotgun (WGS) entry which is preliminary data.</text>
</comment>
<keyword evidence="3" id="KW-0813">Transport</keyword>
<name>A0ABR1CXF5_NECAM</name>
<feature type="chain" id="PRO_5045082685" description="Cystinosin" evidence="11">
    <location>
        <begin position="18"/>
        <end position="443"/>
    </location>
</feature>
<evidence type="ECO:0000256" key="8">
    <source>
        <dbReference type="ARBA" id="ARBA00048473"/>
    </source>
</evidence>
<comment type="subcellular location">
    <subcellularLocation>
        <location evidence="1">Endomembrane system</location>
        <topology evidence="1">Multi-pass membrane protein</topology>
    </subcellularLocation>
</comment>
<comment type="catalytic activity">
    <reaction evidence="8">
        <text>L-cystine(out) + H(+)(out) = L-cystine(in) + H(+)(in)</text>
        <dbReference type="Rhea" id="RHEA:66172"/>
        <dbReference type="ChEBI" id="CHEBI:15378"/>
        <dbReference type="ChEBI" id="CHEBI:35491"/>
    </reaction>
    <physiologicalReaction direction="left-to-right" evidence="8">
        <dbReference type="Rhea" id="RHEA:66173"/>
    </physiologicalReaction>
</comment>
<dbReference type="Proteomes" id="UP001303046">
    <property type="component" value="Unassembled WGS sequence"/>
</dbReference>
<sequence>MESFLLVFAVFSVFASSYQTLIPERVTVVIGKPMNISIKTKLQLKQIMELHFKQNSFVEIGPLVLDASSREGFLFLSGRQPNKGHRIAIDSCRSGNRSDSGNSTECQTMLEDFFLEVTVIKSSLVAALVMIVGWAYFTAWSVSFYPQILLNFQRKSVIGLNFDFTVFNIVGFLAYSAYNVFMYFDSNVQAQYEQAHPHSPIPVLLNDVFFPTHAFLACSFTAFQCFIYERGNQRISYTCATITVVMAIGSLIAGIATAFDFINMLQFVTSLSYIKMAVTLFKYIPQAILNFRRKSTVGWSIGNVLLDFTGGCLDILQMCLQCWNVADFTAFYGNPVKFGLGLVSSLFDILFIIQHYVLYPHRKDKDRDDVEQEEQLMMDGEIEEADDKEGEKKDDKDDSRRKEEQKQGGKLKDEENEERDEEQDTNTKKSGNEKHSSRRDSEK</sequence>
<dbReference type="NCBIfam" id="TIGR00951">
    <property type="entry name" value="2A43"/>
    <property type="match status" value="1"/>
</dbReference>
<proteinExistence type="inferred from homology"/>
<feature type="transmembrane region" description="Helical" evidence="10">
    <location>
        <begin position="235"/>
        <end position="259"/>
    </location>
</feature>
<keyword evidence="11" id="KW-0732">Signal</keyword>
<feature type="transmembrane region" description="Helical" evidence="10">
    <location>
        <begin position="208"/>
        <end position="228"/>
    </location>
</feature>
<evidence type="ECO:0000256" key="4">
    <source>
        <dbReference type="ARBA" id="ARBA00022692"/>
    </source>
</evidence>
<evidence type="ECO:0008006" key="14">
    <source>
        <dbReference type="Google" id="ProtNLM"/>
    </source>
</evidence>
<feature type="region of interest" description="Disordered" evidence="9">
    <location>
        <begin position="377"/>
        <end position="443"/>
    </location>
</feature>
<dbReference type="Gene3D" id="1.20.1280.290">
    <property type="match status" value="2"/>
</dbReference>
<reference evidence="12 13" key="1">
    <citation type="submission" date="2023-08" db="EMBL/GenBank/DDBJ databases">
        <title>A Necator americanus chromosomal reference genome.</title>
        <authorList>
            <person name="Ilik V."/>
            <person name="Petrzelkova K.J."/>
            <person name="Pardy F."/>
            <person name="Fuh T."/>
            <person name="Niatou-Singa F.S."/>
            <person name="Gouil Q."/>
            <person name="Baker L."/>
            <person name="Ritchie M.E."/>
            <person name="Jex A.R."/>
            <person name="Gazzola D."/>
            <person name="Li H."/>
            <person name="Toshio Fujiwara R."/>
            <person name="Zhan B."/>
            <person name="Aroian R.V."/>
            <person name="Pafco B."/>
            <person name="Schwarz E.M."/>
        </authorList>
    </citation>
    <scope>NUCLEOTIDE SEQUENCE [LARGE SCALE GENOMIC DNA]</scope>
    <source>
        <strain evidence="12 13">Aroian</strain>
        <tissue evidence="12">Whole animal</tissue>
    </source>
</reference>